<evidence type="ECO:0000259" key="13">
    <source>
        <dbReference type="PROSITE" id="PS50109"/>
    </source>
</evidence>
<keyword evidence="5" id="KW-0808">Transferase</keyword>
<dbReference type="Pfam" id="PF00672">
    <property type="entry name" value="HAMP"/>
    <property type="match status" value="1"/>
</dbReference>
<dbReference type="EMBL" id="FQUG01000005">
    <property type="protein sequence ID" value="SHE90618.1"/>
    <property type="molecule type" value="Genomic_DNA"/>
</dbReference>
<dbReference type="Proteomes" id="UP000184404">
    <property type="component" value="Unassembled WGS sequence"/>
</dbReference>
<feature type="domain" description="HAMP" evidence="14">
    <location>
        <begin position="220"/>
        <end position="273"/>
    </location>
</feature>
<dbReference type="Gene3D" id="3.30.565.10">
    <property type="entry name" value="Histidine kinase-like ATPase, C-terminal domain"/>
    <property type="match status" value="1"/>
</dbReference>
<dbReference type="AlphaFoldDB" id="A0A1M4XAQ2"/>
<dbReference type="OrthoDB" id="9786919at2"/>
<dbReference type="InterPro" id="IPR036097">
    <property type="entry name" value="HisK_dim/P_sf"/>
</dbReference>
<dbReference type="SUPFAM" id="SSF55874">
    <property type="entry name" value="ATPase domain of HSP90 chaperone/DNA topoisomerase II/histidine kinase"/>
    <property type="match status" value="1"/>
</dbReference>
<feature type="domain" description="Histidine kinase" evidence="13">
    <location>
        <begin position="281"/>
        <end position="499"/>
    </location>
</feature>
<dbReference type="STRING" id="1123243.SAMN02745190_01419"/>
<proteinExistence type="predicted"/>
<gene>
    <name evidence="15" type="ORF">SAMN02745190_01419</name>
</gene>
<keyword evidence="7 15" id="KW-0418">Kinase</keyword>
<evidence type="ECO:0000259" key="14">
    <source>
        <dbReference type="PROSITE" id="PS50885"/>
    </source>
</evidence>
<keyword evidence="16" id="KW-1185">Reference proteome</keyword>
<dbReference type="SMART" id="SM00304">
    <property type="entry name" value="HAMP"/>
    <property type="match status" value="1"/>
</dbReference>
<dbReference type="InterPro" id="IPR036890">
    <property type="entry name" value="HATPase_C_sf"/>
</dbReference>
<accession>A0A1M4XAQ2</accession>
<evidence type="ECO:0000256" key="1">
    <source>
        <dbReference type="ARBA" id="ARBA00000085"/>
    </source>
</evidence>
<evidence type="ECO:0000256" key="6">
    <source>
        <dbReference type="ARBA" id="ARBA00022692"/>
    </source>
</evidence>
<dbReference type="PANTHER" id="PTHR45436">
    <property type="entry name" value="SENSOR HISTIDINE KINASE YKOH"/>
    <property type="match status" value="1"/>
</dbReference>
<dbReference type="Gene3D" id="6.10.340.10">
    <property type="match status" value="1"/>
</dbReference>
<evidence type="ECO:0000256" key="8">
    <source>
        <dbReference type="ARBA" id="ARBA00022989"/>
    </source>
</evidence>
<reference evidence="15 16" key="1">
    <citation type="submission" date="2016-11" db="EMBL/GenBank/DDBJ databases">
        <authorList>
            <person name="Jaros S."/>
            <person name="Januszkiewicz K."/>
            <person name="Wedrychowicz H."/>
        </authorList>
    </citation>
    <scope>NUCLEOTIDE SEQUENCE [LARGE SCALE GENOMIC DNA]</scope>
    <source>
        <strain evidence="15 16">DSM 10502</strain>
    </source>
</reference>
<organism evidence="15 16">
    <name type="scientific">Schwartzia succinivorans DSM 10502</name>
    <dbReference type="NCBI Taxonomy" id="1123243"/>
    <lineage>
        <taxon>Bacteria</taxon>
        <taxon>Bacillati</taxon>
        <taxon>Bacillota</taxon>
        <taxon>Negativicutes</taxon>
        <taxon>Selenomonadales</taxon>
        <taxon>Selenomonadaceae</taxon>
        <taxon>Schwartzia</taxon>
    </lineage>
</organism>
<evidence type="ECO:0000256" key="12">
    <source>
        <dbReference type="SAM" id="Phobius"/>
    </source>
</evidence>
<dbReference type="GO" id="GO:0000155">
    <property type="term" value="F:phosphorelay sensor kinase activity"/>
    <property type="evidence" value="ECO:0007669"/>
    <property type="project" value="InterPro"/>
</dbReference>
<dbReference type="PROSITE" id="PS50109">
    <property type="entry name" value="HIS_KIN"/>
    <property type="match status" value="1"/>
</dbReference>
<dbReference type="SMART" id="SM00388">
    <property type="entry name" value="HisKA"/>
    <property type="match status" value="1"/>
</dbReference>
<feature type="transmembrane region" description="Helical" evidence="12">
    <location>
        <begin position="16"/>
        <end position="41"/>
    </location>
</feature>
<dbReference type="SUPFAM" id="SSF47384">
    <property type="entry name" value="Homodimeric domain of signal transducing histidine kinase"/>
    <property type="match status" value="1"/>
</dbReference>
<dbReference type="CDD" id="cd06225">
    <property type="entry name" value="HAMP"/>
    <property type="match status" value="1"/>
</dbReference>
<evidence type="ECO:0000256" key="4">
    <source>
        <dbReference type="ARBA" id="ARBA00022553"/>
    </source>
</evidence>
<protein>
    <recommendedName>
        <fullName evidence="3">histidine kinase</fullName>
        <ecNumber evidence="3">2.7.13.3</ecNumber>
    </recommendedName>
</protein>
<feature type="region of interest" description="Disordered" evidence="11">
    <location>
        <begin position="64"/>
        <end position="92"/>
    </location>
</feature>
<evidence type="ECO:0000256" key="10">
    <source>
        <dbReference type="ARBA" id="ARBA00023136"/>
    </source>
</evidence>
<comment type="subcellular location">
    <subcellularLocation>
        <location evidence="2">Membrane</location>
    </subcellularLocation>
</comment>
<dbReference type="SUPFAM" id="SSF158472">
    <property type="entry name" value="HAMP domain-like"/>
    <property type="match status" value="1"/>
</dbReference>
<dbReference type="GO" id="GO:0005886">
    <property type="term" value="C:plasma membrane"/>
    <property type="evidence" value="ECO:0007669"/>
    <property type="project" value="TreeGrafter"/>
</dbReference>
<evidence type="ECO:0000256" key="9">
    <source>
        <dbReference type="ARBA" id="ARBA00023012"/>
    </source>
</evidence>
<dbReference type="FunFam" id="3.30.565.10:FF:000006">
    <property type="entry name" value="Sensor histidine kinase WalK"/>
    <property type="match status" value="1"/>
</dbReference>
<dbReference type="InterPro" id="IPR004358">
    <property type="entry name" value="Sig_transdc_His_kin-like_C"/>
</dbReference>
<dbReference type="InterPro" id="IPR050428">
    <property type="entry name" value="TCS_sensor_his_kinase"/>
</dbReference>
<sequence>MSLKIKPLRISLRLTLLYASILVTILFVTSTFTVIGLYFSVYHQAGVELRDTIRMTMEVVEQTDKVPEEELPPRTSEQNEEYIKKRQAQDPEWEPPPRFAMALFRRGAIIPGVVLRITNENGRVIFDNAELYPSFTDVEGAVVKDNPVWANDELEVSIMDNFHFYFKEVPVHWRGRDYTLHFMRMITAERQFMNILANGFFLSNFFGILVALVAGYFASRKTLNPIRTINQTAQDIEVNDLSRRVPVPEADDELKQLVETINRMLDRLEAGFKQQQRFVSDASHELRTPVTVILGYADMLSRWGKDDPEALNEAVNDIRMEATDMRGLIERLLFLARADMKRQVLNKERISLDEIMESLPKKAEMIFPEHHFKLNRNDAGVIFADAVTIRQMLRIFIENAVKYSPAGTDIELASERKGDFLDVTVADHGIGIAPENHKKVFERFFRVDSSRTSSAGGVSGTGLGMAIAQWIADAHDIKLSIESELGKGTTIHMLIPTVENKA</sequence>
<dbReference type="InterPro" id="IPR003594">
    <property type="entry name" value="HATPase_dom"/>
</dbReference>
<dbReference type="FunFam" id="1.10.287.130:FF:000001">
    <property type="entry name" value="Two-component sensor histidine kinase"/>
    <property type="match status" value="1"/>
</dbReference>
<keyword evidence="9" id="KW-0902">Two-component regulatory system</keyword>
<dbReference type="Gene3D" id="1.10.287.130">
    <property type="match status" value="1"/>
</dbReference>
<dbReference type="PRINTS" id="PR00344">
    <property type="entry name" value="BCTRLSENSOR"/>
</dbReference>
<comment type="catalytic activity">
    <reaction evidence="1">
        <text>ATP + protein L-histidine = ADP + protein N-phospho-L-histidine.</text>
        <dbReference type="EC" id="2.7.13.3"/>
    </reaction>
</comment>
<keyword evidence="8 12" id="KW-1133">Transmembrane helix</keyword>
<keyword evidence="10 12" id="KW-0472">Membrane</keyword>
<dbReference type="InterPro" id="IPR005467">
    <property type="entry name" value="His_kinase_dom"/>
</dbReference>
<feature type="transmembrane region" description="Helical" evidence="12">
    <location>
        <begin position="192"/>
        <end position="218"/>
    </location>
</feature>
<dbReference type="Pfam" id="PF00512">
    <property type="entry name" value="HisKA"/>
    <property type="match status" value="1"/>
</dbReference>
<dbReference type="PANTHER" id="PTHR45436:SF5">
    <property type="entry name" value="SENSOR HISTIDINE KINASE TRCS"/>
    <property type="match status" value="1"/>
</dbReference>
<dbReference type="RefSeq" id="WP_072935506.1">
    <property type="nucleotide sequence ID" value="NZ_FQUG01000005.1"/>
</dbReference>
<dbReference type="CDD" id="cd00082">
    <property type="entry name" value="HisKA"/>
    <property type="match status" value="1"/>
</dbReference>
<dbReference type="Pfam" id="PF02518">
    <property type="entry name" value="HATPase_c"/>
    <property type="match status" value="1"/>
</dbReference>
<name>A0A1M4XAQ2_9FIRM</name>
<keyword evidence="6 12" id="KW-0812">Transmembrane</keyword>
<evidence type="ECO:0000313" key="15">
    <source>
        <dbReference type="EMBL" id="SHE90618.1"/>
    </source>
</evidence>
<evidence type="ECO:0000256" key="2">
    <source>
        <dbReference type="ARBA" id="ARBA00004370"/>
    </source>
</evidence>
<dbReference type="SMART" id="SM00387">
    <property type="entry name" value="HATPase_c"/>
    <property type="match status" value="1"/>
</dbReference>
<evidence type="ECO:0000256" key="3">
    <source>
        <dbReference type="ARBA" id="ARBA00012438"/>
    </source>
</evidence>
<dbReference type="InterPro" id="IPR003660">
    <property type="entry name" value="HAMP_dom"/>
</dbReference>
<evidence type="ECO:0000313" key="16">
    <source>
        <dbReference type="Proteomes" id="UP000184404"/>
    </source>
</evidence>
<evidence type="ECO:0000256" key="5">
    <source>
        <dbReference type="ARBA" id="ARBA00022679"/>
    </source>
</evidence>
<keyword evidence="4" id="KW-0597">Phosphoprotein</keyword>
<dbReference type="PROSITE" id="PS50885">
    <property type="entry name" value="HAMP"/>
    <property type="match status" value="1"/>
</dbReference>
<dbReference type="InterPro" id="IPR003661">
    <property type="entry name" value="HisK_dim/P_dom"/>
</dbReference>
<evidence type="ECO:0000256" key="11">
    <source>
        <dbReference type="SAM" id="MobiDB-lite"/>
    </source>
</evidence>
<dbReference type="EC" id="2.7.13.3" evidence="3"/>
<evidence type="ECO:0000256" key="7">
    <source>
        <dbReference type="ARBA" id="ARBA00022777"/>
    </source>
</evidence>